<feature type="compositionally biased region" description="Basic residues" evidence="1">
    <location>
        <begin position="147"/>
        <end position="157"/>
    </location>
</feature>
<name>A0ABS8T245_DATST</name>
<feature type="compositionally biased region" description="Basic residues" evidence="1">
    <location>
        <begin position="205"/>
        <end position="215"/>
    </location>
</feature>
<reference evidence="2 3" key="1">
    <citation type="journal article" date="2021" name="BMC Genomics">
        <title>Datura genome reveals duplications of psychoactive alkaloid biosynthetic genes and high mutation rate following tissue culture.</title>
        <authorList>
            <person name="Rajewski A."/>
            <person name="Carter-House D."/>
            <person name="Stajich J."/>
            <person name="Litt A."/>
        </authorList>
    </citation>
    <scope>NUCLEOTIDE SEQUENCE [LARGE SCALE GENOMIC DNA]</scope>
    <source>
        <strain evidence="2">AR-01</strain>
    </source>
</reference>
<evidence type="ECO:0000256" key="1">
    <source>
        <dbReference type="SAM" id="MobiDB-lite"/>
    </source>
</evidence>
<protein>
    <recommendedName>
        <fullName evidence="4">RIN4 pathogenic type III effector avirulence factor Avr cleavage site domain-containing protein</fullName>
    </recommendedName>
</protein>
<dbReference type="Proteomes" id="UP000823775">
    <property type="component" value="Unassembled WGS sequence"/>
</dbReference>
<evidence type="ECO:0000313" key="3">
    <source>
        <dbReference type="Proteomes" id="UP000823775"/>
    </source>
</evidence>
<evidence type="ECO:0000313" key="2">
    <source>
        <dbReference type="EMBL" id="MCD7465061.1"/>
    </source>
</evidence>
<gene>
    <name evidence="2" type="ORF">HAX54_000476</name>
</gene>
<feature type="compositionally biased region" description="Basic residues" evidence="1">
    <location>
        <begin position="29"/>
        <end position="39"/>
    </location>
</feature>
<comment type="caution">
    <text evidence="2">The sequence shown here is derived from an EMBL/GenBank/DDBJ whole genome shotgun (WGS) entry which is preliminary data.</text>
</comment>
<feature type="compositionally biased region" description="Polar residues" evidence="1">
    <location>
        <begin position="189"/>
        <end position="199"/>
    </location>
</feature>
<dbReference type="PANTHER" id="PTHR33882">
    <property type="entry name" value="PATHOGENIC TYPE III EFFECTOR AVIRULENCE FACTOR AVR AVRRPT-CLEAVAGE: CLEAVAGE SITE PROTEIN"/>
    <property type="match status" value="1"/>
</dbReference>
<accession>A0ABS8T245</accession>
<dbReference type="PANTHER" id="PTHR33882:SF11">
    <property type="entry name" value="RPM1-INTERACTING PROTEIN 4 (RIN4) FAMILY PROTEIN"/>
    <property type="match status" value="1"/>
</dbReference>
<proteinExistence type="predicted"/>
<keyword evidence="3" id="KW-1185">Reference proteome</keyword>
<sequence length="254" mass="28745">MTKQGEFGAWDQKAGDDLNFSEVFSQARANKKQNRRNLSHHSPGNEQQMLGRHQDVSPRRSSYNPVGASDSKTKGNPDNYVVSPKAHANKKPHKRDITQRSLRNGQELGKHQEVSTMVRPKYVPQFGELDQKSGGSPDYSKVSPRARANKKQHKNNSTRRSFGNEQELGKQHEKNSPMAVPQYGAWDQKTGNDPNNPMALSQDRAKKKQRRHGLARHSLGTEQELGKHRDVSPMVNSEVWRAEIGRYSLYNNGL</sequence>
<evidence type="ECO:0008006" key="4">
    <source>
        <dbReference type="Google" id="ProtNLM"/>
    </source>
</evidence>
<organism evidence="2 3">
    <name type="scientific">Datura stramonium</name>
    <name type="common">Jimsonweed</name>
    <name type="synonym">Common thornapple</name>
    <dbReference type="NCBI Taxonomy" id="4076"/>
    <lineage>
        <taxon>Eukaryota</taxon>
        <taxon>Viridiplantae</taxon>
        <taxon>Streptophyta</taxon>
        <taxon>Embryophyta</taxon>
        <taxon>Tracheophyta</taxon>
        <taxon>Spermatophyta</taxon>
        <taxon>Magnoliopsida</taxon>
        <taxon>eudicotyledons</taxon>
        <taxon>Gunneridae</taxon>
        <taxon>Pentapetalae</taxon>
        <taxon>asterids</taxon>
        <taxon>lamiids</taxon>
        <taxon>Solanales</taxon>
        <taxon>Solanaceae</taxon>
        <taxon>Solanoideae</taxon>
        <taxon>Datureae</taxon>
        <taxon>Datura</taxon>
    </lineage>
</organism>
<dbReference type="EMBL" id="JACEIK010001013">
    <property type="protein sequence ID" value="MCD7465061.1"/>
    <property type="molecule type" value="Genomic_DNA"/>
</dbReference>
<feature type="region of interest" description="Disordered" evidence="1">
    <location>
        <begin position="1"/>
        <end position="230"/>
    </location>
</feature>